<dbReference type="Proteomes" id="UP000193450">
    <property type="component" value="Chromosome"/>
</dbReference>
<evidence type="ECO:0000313" key="1">
    <source>
        <dbReference type="EMBL" id="ARN75196.1"/>
    </source>
</evidence>
<keyword evidence="2" id="KW-1185">Reference proteome</keyword>
<dbReference type="STRING" id="716816.BST96_14370"/>
<dbReference type="KEGG" id="osg:BST96_14370"/>
<gene>
    <name evidence="1" type="ORF">BST96_14370</name>
</gene>
<dbReference type="EMBL" id="CP019343">
    <property type="protein sequence ID" value="ARN75196.1"/>
    <property type="molecule type" value="Genomic_DNA"/>
</dbReference>
<reference evidence="1 2" key="1">
    <citation type="submission" date="2016-11" db="EMBL/GenBank/DDBJ databases">
        <title>Trade-off between light-utilization and light-protection in marine flavobacteria.</title>
        <authorList>
            <person name="Kumagai Y."/>
        </authorList>
    </citation>
    <scope>NUCLEOTIDE SEQUENCE [LARGE SCALE GENOMIC DNA]</scope>
    <source>
        <strain evidence="1 2">NBRC 107125</strain>
    </source>
</reference>
<accession>A0A1X9NC77</accession>
<sequence>MIDLQSGQIIGVVSGRLSPAGTGGGLMMGNYQIGSESSIGLATTIDYALELMKSEGINI</sequence>
<dbReference type="AlphaFoldDB" id="A0A1X9NC77"/>
<proteinExistence type="predicted"/>
<organism evidence="1 2">
    <name type="scientific">Oceanicoccus sagamiensis</name>
    <dbReference type="NCBI Taxonomy" id="716816"/>
    <lineage>
        <taxon>Bacteria</taxon>
        <taxon>Pseudomonadati</taxon>
        <taxon>Pseudomonadota</taxon>
        <taxon>Gammaproteobacteria</taxon>
        <taxon>Cellvibrionales</taxon>
        <taxon>Spongiibacteraceae</taxon>
        <taxon>Oceanicoccus</taxon>
    </lineage>
</organism>
<evidence type="ECO:0000313" key="2">
    <source>
        <dbReference type="Proteomes" id="UP000193450"/>
    </source>
</evidence>
<protein>
    <submittedName>
        <fullName evidence="1">Uncharacterized protein</fullName>
    </submittedName>
</protein>
<name>A0A1X9NC77_9GAMM</name>